<evidence type="ECO:0000313" key="7">
    <source>
        <dbReference type="EMBL" id="GET44014.1"/>
    </source>
</evidence>
<dbReference type="AlphaFoldDB" id="A0AAV3XNB0"/>
<dbReference type="InterPro" id="IPR002781">
    <property type="entry name" value="TM_pro_TauE-like"/>
</dbReference>
<keyword evidence="5 6" id="KW-0472">Membrane</keyword>
<gene>
    <name evidence="7" type="ORF">MiSe_88400</name>
</gene>
<evidence type="ECO:0000256" key="5">
    <source>
        <dbReference type="ARBA" id="ARBA00023136"/>
    </source>
</evidence>
<dbReference type="PANTHER" id="PTHR43701:SF2">
    <property type="entry name" value="MEMBRANE TRANSPORTER PROTEIN YJNA-RELATED"/>
    <property type="match status" value="1"/>
</dbReference>
<keyword evidence="8" id="KW-1185">Reference proteome</keyword>
<comment type="caution">
    <text evidence="7">The sequence shown here is derived from an EMBL/GenBank/DDBJ whole genome shotgun (WGS) entry which is preliminary data.</text>
</comment>
<evidence type="ECO:0000256" key="4">
    <source>
        <dbReference type="ARBA" id="ARBA00022989"/>
    </source>
</evidence>
<evidence type="ECO:0000256" key="3">
    <source>
        <dbReference type="ARBA" id="ARBA00022692"/>
    </source>
</evidence>
<feature type="transmembrane region" description="Helical" evidence="6">
    <location>
        <begin position="77"/>
        <end position="96"/>
    </location>
</feature>
<feature type="transmembrane region" description="Helical" evidence="6">
    <location>
        <begin position="42"/>
        <end position="71"/>
    </location>
</feature>
<sequence length="164" mass="17830">MFFVRKNIYFVDLPKRLTQQQKRRETEEIIPSTITNHIVARILTGIVAGVLAGLFGVGGGAIMVALQILLLGERIKVAIQTSLGVIVITALSAGGGHAIQGNVLWREGIILGAGGLLGVQVGTRYLPRLPDEVVSFIFRFMLAILSVYIFWQAGNSYKLVIGNR</sequence>
<accession>A0AAV3XNB0</accession>
<feature type="transmembrane region" description="Helical" evidence="6">
    <location>
        <begin position="108"/>
        <end position="127"/>
    </location>
</feature>
<keyword evidence="4 6" id="KW-1133">Transmembrane helix</keyword>
<organism evidence="7 8">
    <name type="scientific">Microseira wollei NIES-4236</name>
    <dbReference type="NCBI Taxonomy" id="2530354"/>
    <lineage>
        <taxon>Bacteria</taxon>
        <taxon>Bacillati</taxon>
        <taxon>Cyanobacteriota</taxon>
        <taxon>Cyanophyceae</taxon>
        <taxon>Oscillatoriophycideae</taxon>
        <taxon>Aerosakkonematales</taxon>
        <taxon>Aerosakkonemataceae</taxon>
        <taxon>Microseira</taxon>
    </lineage>
</organism>
<comment type="subcellular location">
    <subcellularLocation>
        <location evidence="6">Cell membrane</location>
        <topology evidence="6">Multi-pass membrane protein</topology>
    </subcellularLocation>
    <subcellularLocation>
        <location evidence="1">Membrane</location>
        <topology evidence="1">Multi-pass membrane protein</topology>
    </subcellularLocation>
</comment>
<dbReference type="InterPro" id="IPR051598">
    <property type="entry name" value="TSUP/Inactive_protease-like"/>
</dbReference>
<dbReference type="EMBL" id="BLAY01000280">
    <property type="protein sequence ID" value="GET44014.1"/>
    <property type="molecule type" value="Genomic_DNA"/>
</dbReference>
<dbReference type="Pfam" id="PF01925">
    <property type="entry name" value="TauE"/>
    <property type="match status" value="1"/>
</dbReference>
<evidence type="ECO:0000313" key="8">
    <source>
        <dbReference type="Proteomes" id="UP001050975"/>
    </source>
</evidence>
<reference evidence="7" key="1">
    <citation type="submission" date="2019-10" db="EMBL/GenBank/DDBJ databases">
        <title>Draft genome sequece of Microseira wollei NIES-4236.</title>
        <authorList>
            <person name="Yamaguchi H."/>
            <person name="Suzuki S."/>
            <person name="Kawachi M."/>
        </authorList>
    </citation>
    <scope>NUCLEOTIDE SEQUENCE</scope>
    <source>
        <strain evidence="7">NIES-4236</strain>
    </source>
</reference>
<dbReference type="Proteomes" id="UP001050975">
    <property type="component" value="Unassembled WGS sequence"/>
</dbReference>
<dbReference type="GO" id="GO:0005886">
    <property type="term" value="C:plasma membrane"/>
    <property type="evidence" value="ECO:0007669"/>
    <property type="project" value="UniProtKB-SubCell"/>
</dbReference>
<name>A0AAV3XNB0_9CYAN</name>
<comment type="similarity">
    <text evidence="2 6">Belongs to the 4-toluene sulfonate uptake permease (TSUP) (TC 2.A.102) family.</text>
</comment>
<feature type="transmembrane region" description="Helical" evidence="6">
    <location>
        <begin position="133"/>
        <end position="151"/>
    </location>
</feature>
<keyword evidence="6" id="KW-1003">Cell membrane</keyword>
<keyword evidence="3 6" id="KW-0812">Transmembrane</keyword>
<proteinExistence type="inferred from homology"/>
<protein>
    <recommendedName>
        <fullName evidence="6">Probable membrane transporter protein</fullName>
    </recommendedName>
</protein>
<dbReference type="PANTHER" id="PTHR43701">
    <property type="entry name" value="MEMBRANE TRANSPORTER PROTEIN MJ0441-RELATED"/>
    <property type="match status" value="1"/>
</dbReference>
<evidence type="ECO:0000256" key="1">
    <source>
        <dbReference type="ARBA" id="ARBA00004141"/>
    </source>
</evidence>
<evidence type="ECO:0000256" key="2">
    <source>
        <dbReference type="ARBA" id="ARBA00009142"/>
    </source>
</evidence>
<evidence type="ECO:0000256" key="6">
    <source>
        <dbReference type="RuleBase" id="RU363041"/>
    </source>
</evidence>